<dbReference type="GO" id="GO:0043138">
    <property type="term" value="F:3'-5' DNA helicase activity"/>
    <property type="evidence" value="ECO:0007669"/>
    <property type="project" value="TreeGrafter"/>
</dbReference>
<keyword evidence="4" id="KW-0067">ATP-binding</keyword>
<dbReference type="GO" id="GO:0005524">
    <property type="term" value="F:ATP binding"/>
    <property type="evidence" value="ECO:0007669"/>
    <property type="project" value="UniProtKB-KW"/>
</dbReference>
<name>A0A9X9Q8Z3_GULGU</name>
<dbReference type="Pfam" id="PF16783">
    <property type="entry name" value="FANCM-MHF_bd"/>
    <property type="match status" value="1"/>
</dbReference>
<dbReference type="Gene3D" id="3.40.50.300">
    <property type="entry name" value="P-loop containing nucleotide triphosphate hydrolases"/>
    <property type="match status" value="1"/>
</dbReference>
<dbReference type="AlphaFoldDB" id="A0A9X9Q8Z3"/>
<dbReference type="InterPro" id="IPR001650">
    <property type="entry name" value="Helicase_C-like"/>
</dbReference>
<comment type="caution">
    <text evidence="7">The sequence shown here is derived from an EMBL/GenBank/DDBJ whole genome shotgun (WGS) entry which is preliminary data.</text>
</comment>
<keyword evidence="1" id="KW-0547">Nucleotide-binding</keyword>
<keyword evidence="3" id="KW-0347">Helicase</keyword>
<dbReference type="GO" id="GO:0000400">
    <property type="term" value="F:four-way junction DNA binding"/>
    <property type="evidence" value="ECO:0007669"/>
    <property type="project" value="TreeGrafter"/>
</dbReference>
<evidence type="ECO:0000313" key="8">
    <source>
        <dbReference type="Proteomes" id="UP000269945"/>
    </source>
</evidence>
<dbReference type="InterPro" id="IPR031879">
    <property type="entry name" value="FANCM-MHF-bd"/>
</dbReference>
<dbReference type="SMART" id="SM00490">
    <property type="entry name" value="HELICc"/>
    <property type="match status" value="1"/>
</dbReference>
<evidence type="ECO:0000256" key="3">
    <source>
        <dbReference type="ARBA" id="ARBA00022806"/>
    </source>
</evidence>
<organism evidence="7 8">
    <name type="scientific">Gulo gulo</name>
    <name type="common">Wolverine</name>
    <name type="synonym">Gluton</name>
    <dbReference type="NCBI Taxonomy" id="48420"/>
    <lineage>
        <taxon>Eukaryota</taxon>
        <taxon>Metazoa</taxon>
        <taxon>Chordata</taxon>
        <taxon>Craniata</taxon>
        <taxon>Vertebrata</taxon>
        <taxon>Euteleostomi</taxon>
        <taxon>Mammalia</taxon>
        <taxon>Eutheria</taxon>
        <taxon>Laurasiatheria</taxon>
        <taxon>Carnivora</taxon>
        <taxon>Caniformia</taxon>
        <taxon>Musteloidea</taxon>
        <taxon>Mustelidae</taxon>
        <taxon>Guloninae</taxon>
        <taxon>Gulo</taxon>
    </lineage>
</organism>
<dbReference type="Proteomes" id="UP000269945">
    <property type="component" value="Unassembled WGS sequence"/>
</dbReference>
<dbReference type="InterPro" id="IPR027417">
    <property type="entry name" value="P-loop_NTPase"/>
</dbReference>
<sequence length="438" mass="50432">MIFSSFRDSVQEIAEMLLQHQPVIRVMTFVGHASGKSVKGFTQKEQLEVVKQFRSGGYNTLVSTCVGEEGLDIGEVDLIICFDAQKSPIRLVQRMGRTGRKRQGRIVVILAEGREERTYNQSQSNKRSIYKAISGNRQVLHFYQGSPRMVPDGINPELHKMFITCGVYEPDKPRNVQRKSSNFSYKNGIKQSNSKNDWFLSAEEFKLWNRHYRLRESDEIKEITLPQVRFSSLENEENIPTQEPKIGIHQLSLSEWRVWQDRPFPTYQVDHSDRCHHFISIMQMIEGMRHEEGECSYELEIKPYLQMEDISSIFSAPRNEYNPPANGPFTSNKKSSFSRNINHSSSYSVTESDEECAEVFKQIHIKPVKIASLKKKASKEFKKDQPIKENNDVMDSLDTDGRTTVENIFQVDLLSDKRASDKDEVVVAICAVNEDVCQ</sequence>
<dbReference type="GO" id="GO:0036297">
    <property type="term" value="P:interstrand cross-link repair"/>
    <property type="evidence" value="ECO:0007669"/>
    <property type="project" value="TreeGrafter"/>
</dbReference>
<keyword evidence="8" id="KW-1185">Reference proteome</keyword>
<protein>
    <recommendedName>
        <fullName evidence="6">Helicase C-terminal domain-containing protein</fullName>
    </recommendedName>
</protein>
<feature type="domain" description="Helicase C-terminal" evidence="6">
    <location>
        <begin position="1"/>
        <end position="148"/>
    </location>
</feature>
<reference evidence="7 8" key="1">
    <citation type="submission" date="2018-10" db="EMBL/GenBank/DDBJ databases">
        <authorList>
            <person name="Ekblom R."/>
            <person name="Jareborg N."/>
        </authorList>
    </citation>
    <scope>NUCLEOTIDE SEQUENCE [LARGE SCALE GENOMIC DNA]</scope>
    <source>
        <tissue evidence="7">Muscle</tissue>
    </source>
</reference>
<dbReference type="GO" id="GO:0009378">
    <property type="term" value="F:four-way junction helicase activity"/>
    <property type="evidence" value="ECO:0007669"/>
    <property type="project" value="TreeGrafter"/>
</dbReference>
<evidence type="ECO:0000256" key="1">
    <source>
        <dbReference type="ARBA" id="ARBA00022741"/>
    </source>
</evidence>
<dbReference type="GO" id="GO:0045003">
    <property type="term" value="P:double-strand break repair via synthesis-dependent strand annealing"/>
    <property type="evidence" value="ECO:0007669"/>
    <property type="project" value="TreeGrafter"/>
</dbReference>
<keyword evidence="2" id="KW-0378">Hydrolase</keyword>
<dbReference type="PROSITE" id="PS51194">
    <property type="entry name" value="HELICASE_CTER"/>
    <property type="match status" value="1"/>
</dbReference>
<evidence type="ECO:0000259" key="6">
    <source>
        <dbReference type="PROSITE" id="PS51194"/>
    </source>
</evidence>
<proteinExistence type="predicted"/>
<gene>
    <name evidence="7" type="ORF">BN2614_LOCUS1</name>
</gene>
<feature type="region of interest" description="Disordered" evidence="5">
    <location>
        <begin position="322"/>
        <end position="343"/>
    </location>
</feature>
<dbReference type="PANTHER" id="PTHR14025">
    <property type="entry name" value="FANCONI ANEMIA GROUP M FANCM FAMILY MEMBER"/>
    <property type="match status" value="1"/>
</dbReference>
<feature type="non-terminal residue" evidence="7">
    <location>
        <position position="1"/>
    </location>
</feature>
<dbReference type="PANTHER" id="PTHR14025:SF20">
    <property type="entry name" value="FANCONI ANEMIA GROUP M PROTEIN"/>
    <property type="match status" value="1"/>
</dbReference>
<dbReference type="CDD" id="cd18801">
    <property type="entry name" value="SF2_C_FANCM_Hef"/>
    <property type="match status" value="1"/>
</dbReference>
<dbReference type="EMBL" id="CYRY02044746">
    <property type="protein sequence ID" value="VCX39853.1"/>
    <property type="molecule type" value="Genomic_DNA"/>
</dbReference>
<evidence type="ECO:0000256" key="5">
    <source>
        <dbReference type="SAM" id="MobiDB-lite"/>
    </source>
</evidence>
<dbReference type="GO" id="GO:0016787">
    <property type="term" value="F:hydrolase activity"/>
    <property type="evidence" value="ECO:0007669"/>
    <property type="project" value="UniProtKB-KW"/>
</dbReference>
<evidence type="ECO:0000256" key="2">
    <source>
        <dbReference type="ARBA" id="ARBA00022801"/>
    </source>
</evidence>
<dbReference type="Pfam" id="PF00271">
    <property type="entry name" value="Helicase_C"/>
    <property type="match status" value="1"/>
</dbReference>
<evidence type="ECO:0000313" key="7">
    <source>
        <dbReference type="EMBL" id="VCX39853.1"/>
    </source>
</evidence>
<evidence type="ECO:0000256" key="4">
    <source>
        <dbReference type="ARBA" id="ARBA00022840"/>
    </source>
</evidence>
<accession>A0A9X9Q8Z3</accession>
<dbReference type="SUPFAM" id="SSF52540">
    <property type="entry name" value="P-loop containing nucleoside triphosphate hydrolases"/>
    <property type="match status" value="1"/>
</dbReference>